<dbReference type="PANTHER" id="PTHR10903">
    <property type="entry name" value="GTPASE, IMAP FAMILY MEMBER-RELATED"/>
    <property type="match status" value="1"/>
</dbReference>
<proteinExistence type="inferred from homology"/>
<keyword evidence="7" id="KW-1185">Reference proteome</keyword>
<feature type="domain" description="AIG1-type G" evidence="5">
    <location>
        <begin position="19"/>
        <end position="234"/>
    </location>
</feature>
<dbReference type="Pfam" id="PF04548">
    <property type="entry name" value="AIG1"/>
    <property type="match status" value="1"/>
</dbReference>
<dbReference type="Proteomes" id="UP001497497">
    <property type="component" value="Unassembled WGS sequence"/>
</dbReference>
<comment type="caution">
    <text evidence="6">The sequence shown here is derived from an EMBL/GenBank/DDBJ whole genome shotgun (WGS) entry which is preliminary data.</text>
</comment>
<dbReference type="FunFam" id="3.40.50.300:FF:000840">
    <property type="entry name" value="Immune-associated nucleotide-binding protein 9"/>
    <property type="match status" value="1"/>
</dbReference>
<dbReference type="InterPro" id="IPR045058">
    <property type="entry name" value="GIMA/IAN/Toc"/>
</dbReference>
<evidence type="ECO:0000256" key="1">
    <source>
        <dbReference type="ARBA" id="ARBA00008535"/>
    </source>
</evidence>
<evidence type="ECO:0000313" key="6">
    <source>
        <dbReference type="EMBL" id="CAL1548180.1"/>
    </source>
</evidence>
<organism evidence="6 7">
    <name type="scientific">Lymnaea stagnalis</name>
    <name type="common">Great pond snail</name>
    <name type="synonym">Helix stagnalis</name>
    <dbReference type="NCBI Taxonomy" id="6523"/>
    <lineage>
        <taxon>Eukaryota</taxon>
        <taxon>Metazoa</taxon>
        <taxon>Spiralia</taxon>
        <taxon>Lophotrochozoa</taxon>
        <taxon>Mollusca</taxon>
        <taxon>Gastropoda</taxon>
        <taxon>Heterobranchia</taxon>
        <taxon>Euthyneura</taxon>
        <taxon>Panpulmonata</taxon>
        <taxon>Hygrophila</taxon>
        <taxon>Lymnaeoidea</taxon>
        <taxon>Lymnaeidae</taxon>
        <taxon>Lymnaea</taxon>
    </lineage>
</organism>
<sequence length="467" mass="53433">MSSESPNSGKGQPAISSNYSEIDLLLIGKTGNGKSATANTILGRKSFDCKAATTSVTKEVQYEHTEFNGRIITVVDGPGVVDTPGHENIHEATKLVIDAMQDAVLLNPKGYHAFLLVVRYGGRFTAEDTGVIKTLKAIFGQEFVKNFCILVMTCGDSFAVDEIDNGQTFEDWCKEQKGVFQQLLKECENRIVLFNNATEDKNVKDGQMNELISIVENLKSGGKRYTDEHFRNVQKARDDLFIELKEPVIRQETLTRISLILHDFEKLSDGEAGDTLEKSKDLLLQAEQLQKQIREADRETGILEESLSSVKSLVKTLESKVAFETQRNELHLEMVRKENELKQRYEEETRFYKEELEQLYETPPFQDQQMRMERVTGEEEAKRKWKNVVAEYKAINFQVGKILQSEIDEKDEILAKVLKTVEKENLKDASRLKTARQNYKKMKEKYNCDVKENLKEKFKEDKTCPIL</sequence>
<gene>
    <name evidence="6" type="ORF">GSLYS_00021497001</name>
</gene>
<dbReference type="Gene3D" id="3.40.50.300">
    <property type="entry name" value="P-loop containing nucleotide triphosphate hydrolases"/>
    <property type="match status" value="1"/>
</dbReference>
<dbReference type="InterPro" id="IPR006703">
    <property type="entry name" value="G_AIG1"/>
</dbReference>
<dbReference type="SUPFAM" id="SSF52540">
    <property type="entry name" value="P-loop containing nucleoside triphosphate hydrolases"/>
    <property type="match status" value="1"/>
</dbReference>
<evidence type="ECO:0000256" key="3">
    <source>
        <dbReference type="ARBA" id="ARBA00023134"/>
    </source>
</evidence>
<accession>A0AAV2IMH0</accession>
<dbReference type="PANTHER" id="PTHR10903:SF184">
    <property type="entry name" value="GTP-BINDING PROTEIN A"/>
    <property type="match status" value="1"/>
</dbReference>
<feature type="coiled-coil region" evidence="4">
    <location>
        <begin position="279"/>
        <end position="362"/>
    </location>
</feature>
<dbReference type="InterPro" id="IPR027417">
    <property type="entry name" value="P-loop_NTPase"/>
</dbReference>
<dbReference type="EMBL" id="CAXITT010001204">
    <property type="protein sequence ID" value="CAL1548180.1"/>
    <property type="molecule type" value="Genomic_DNA"/>
</dbReference>
<keyword evidence="4" id="KW-0175">Coiled coil</keyword>
<comment type="similarity">
    <text evidence="1">Belongs to the TRAFAC class TrmE-Era-EngA-EngB-Septin-like GTPase superfamily. AIG1/Toc34/Toc159-like paraseptin GTPase family. IAN subfamily.</text>
</comment>
<reference evidence="6 7" key="1">
    <citation type="submission" date="2024-04" db="EMBL/GenBank/DDBJ databases">
        <authorList>
            <consortium name="Genoscope - CEA"/>
            <person name="William W."/>
        </authorList>
    </citation>
    <scope>NUCLEOTIDE SEQUENCE [LARGE SCALE GENOMIC DNA]</scope>
</reference>
<keyword evidence="2" id="KW-0547">Nucleotide-binding</keyword>
<evidence type="ECO:0000313" key="7">
    <source>
        <dbReference type="Proteomes" id="UP001497497"/>
    </source>
</evidence>
<name>A0AAV2IMH0_LYMST</name>
<protein>
    <recommendedName>
        <fullName evidence="5">AIG1-type G domain-containing protein</fullName>
    </recommendedName>
</protein>
<dbReference type="GO" id="GO:0005525">
    <property type="term" value="F:GTP binding"/>
    <property type="evidence" value="ECO:0007669"/>
    <property type="project" value="UniProtKB-KW"/>
</dbReference>
<keyword evidence="3" id="KW-0342">GTP-binding</keyword>
<evidence type="ECO:0000256" key="2">
    <source>
        <dbReference type="ARBA" id="ARBA00022741"/>
    </source>
</evidence>
<evidence type="ECO:0000256" key="4">
    <source>
        <dbReference type="SAM" id="Coils"/>
    </source>
</evidence>
<dbReference type="PROSITE" id="PS51720">
    <property type="entry name" value="G_AIG1"/>
    <property type="match status" value="1"/>
</dbReference>
<dbReference type="AlphaFoldDB" id="A0AAV2IMH0"/>
<evidence type="ECO:0000259" key="5">
    <source>
        <dbReference type="PROSITE" id="PS51720"/>
    </source>
</evidence>